<evidence type="ECO:0000313" key="2">
    <source>
        <dbReference type="Proteomes" id="UP000266841"/>
    </source>
</evidence>
<feature type="non-terminal residue" evidence="1">
    <location>
        <position position="1"/>
    </location>
</feature>
<keyword evidence="2" id="KW-1185">Reference proteome</keyword>
<dbReference type="AlphaFoldDB" id="K0SPS8"/>
<comment type="caution">
    <text evidence="1">The sequence shown here is derived from an EMBL/GenBank/DDBJ whole genome shotgun (WGS) entry which is preliminary data.</text>
</comment>
<name>K0SPS8_THAOC</name>
<sequence length="80" mass="8430">GDEGPVKDVRLKSQGEKDAERRRFLEDRVAEFNRGEYDAAEDDEDAIGAAAAADVAAIRAAAGVGNNGNATYDEDEDTGA</sequence>
<dbReference type="EMBL" id="AGNL01013804">
    <property type="protein sequence ID" value="EJK67004.1"/>
    <property type="molecule type" value="Genomic_DNA"/>
</dbReference>
<proteinExistence type="predicted"/>
<evidence type="ECO:0000313" key="1">
    <source>
        <dbReference type="EMBL" id="EJK67004.1"/>
    </source>
</evidence>
<dbReference type="Proteomes" id="UP000266841">
    <property type="component" value="Unassembled WGS sequence"/>
</dbReference>
<protein>
    <submittedName>
        <fullName evidence="1">Uncharacterized protein</fullName>
    </submittedName>
</protein>
<accession>K0SPS8</accession>
<organism evidence="1 2">
    <name type="scientific">Thalassiosira oceanica</name>
    <name type="common">Marine diatom</name>
    <dbReference type="NCBI Taxonomy" id="159749"/>
    <lineage>
        <taxon>Eukaryota</taxon>
        <taxon>Sar</taxon>
        <taxon>Stramenopiles</taxon>
        <taxon>Ochrophyta</taxon>
        <taxon>Bacillariophyta</taxon>
        <taxon>Coscinodiscophyceae</taxon>
        <taxon>Thalassiosirophycidae</taxon>
        <taxon>Thalassiosirales</taxon>
        <taxon>Thalassiosiraceae</taxon>
        <taxon>Thalassiosira</taxon>
    </lineage>
</organism>
<reference evidence="1 2" key="1">
    <citation type="journal article" date="2012" name="Genome Biol.">
        <title>Genome and low-iron response of an oceanic diatom adapted to chronic iron limitation.</title>
        <authorList>
            <person name="Lommer M."/>
            <person name="Specht M."/>
            <person name="Roy A.S."/>
            <person name="Kraemer L."/>
            <person name="Andreson R."/>
            <person name="Gutowska M.A."/>
            <person name="Wolf J."/>
            <person name="Bergner S.V."/>
            <person name="Schilhabel M.B."/>
            <person name="Klostermeier U.C."/>
            <person name="Beiko R.G."/>
            <person name="Rosenstiel P."/>
            <person name="Hippler M."/>
            <person name="Laroche J."/>
        </authorList>
    </citation>
    <scope>NUCLEOTIDE SEQUENCE [LARGE SCALE GENOMIC DNA]</scope>
    <source>
        <strain evidence="1 2">CCMP1005</strain>
    </source>
</reference>
<gene>
    <name evidence="1" type="ORF">THAOC_12016</name>
</gene>